<organism evidence="7 8">
    <name type="scientific">Gallaecimonas xiamenensis 3-C-1</name>
    <dbReference type="NCBI Taxonomy" id="745411"/>
    <lineage>
        <taxon>Bacteria</taxon>
        <taxon>Pseudomonadati</taxon>
        <taxon>Pseudomonadota</taxon>
        <taxon>Gammaproteobacteria</taxon>
        <taxon>Enterobacterales</taxon>
        <taxon>Gallaecimonadaceae</taxon>
        <taxon>Gallaecimonas</taxon>
    </lineage>
</organism>
<dbReference type="eggNOG" id="COG3397">
    <property type="taxonomic scope" value="Bacteria"/>
</dbReference>
<dbReference type="AlphaFoldDB" id="K2KKD5"/>
<dbReference type="GO" id="GO:0008061">
    <property type="term" value="F:chitin binding"/>
    <property type="evidence" value="ECO:0007669"/>
    <property type="project" value="UniProtKB-KW"/>
</dbReference>
<dbReference type="InterPro" id="IPR041029">
    <property type="entry name" value="GbpA_2"/>
</dbReference>
<dbReference type="OrthoDB" id="3675244at2"/>
<evidence type="ECO:0000259" key="6">
    <source>
        <dbReference type="Pfam" id="PF18416"/>
    </source>
</evidence>
<keyword evidence="2" id="KW-0147">Chitin-binding</keyword>
<dbReference type="CDD" id="cd21177">
    <property type="entry name" value="LPMO_AA10"/>
    <property type="match status" value="1"/>
</dbReference>
<keyword evidence="1" id="KW-0964">Secreted</keyword>
<evidence type="ECO:0000259" key="5">
    <source>
        <dbReference type="Pfam" id="PF03067"/>
    </source>
</evidence>
<dbReference type="InterPro" id="IPR051024">
    <property type="entry name" value="GlcNAc_Chitin_IntDeg"/>
</dbReference>
<feature type="signal peptide" evidence="4">
    <location>
        <begin position="1"/>
        <end position="17"/>
    </location>
</feature>
<gene>
    <name evidence="7" type="ORF">B3C1_00305</name>
</gene>
<sequence length="477" mass="51491">MKRLLSLALLCLLPALAQGHGWVSYPKARQAICHDDGGYWSPPDGSAIPNAACRAAFVQSGAYPFTQLNELSANVAQYWDLAAVQAVVKDGSLCSAGDSAKAGLDLPSGHWQKTSLAAGQAFDYLFRATATHNPSYWQFYLSKPGFNAAQQPLTWADLELIGEADNLSPVTLGGEKYYRLSLTLPAGRSGGAVLYTRWQRDDAAGEGFYNCSDIQILGEDNPVTWTDGGYLLAQDPAPGPGDVIWFRLFDHDGAELVFEKLAITQANQALASWTAELAQRLNGGFGQWLKLGVKEGEDIRFDSAQPLANKVWLSDGAFSHALDLKKAPASVTLSGLASQYQQGDNLALTLASSNGWQGQLLLSRDGSILAQWPLSLTAGASLDQAYLLAETGQYQLSLQGEGGDSQQWTFIVQASGDYDYVYPQGLGSYQAGTLVLGSDNKRYQCKPFPFSGWCNLAPDYYGPPDGSAWQDAWTPLE</sequence>
<dbReference type="Proteomes" id="UP000006755">
    <property type="component" value="Unassembled WGS sequence"/>
</dbReference>
<dbReference type="RefSeq" id="WP_008482126.1">
    <property type="nucleotide sequence ID" value="NZ_AMRI01000001.1"/>
</dbReference>
<evidence type="ECO:0000256" key="4">
    <source>
        <dbReference type="SAM" id="SignalP"/>
    </source>
</evidence>
<proteinExistence type="predicted"/>
<comment type="caution">
    <text evidence="7">The sequence shown here is derived from an EMBL/GenBank/DDBJ whole genome shotgun (WGS) entry which is preliminary data.</text>
</comment>
<dbReference type="EMBL" id="AMRI01000001">
    <property type="protein sequence ID" value="EKE77855.1"/>
    <property type="molecule type" value="Genomic_DNA"/>
</dbReference>
<feature type="chain" id="PRO_5003862995" evidence="4">
    <location>
        <begin position="18"/>
        <end position="477"/>
    </location>
</feature>
<dbReference type="PANTHER" id="PTHR34823:SF1">
    <property type="entry name" value="CHITIN-BINDING TYPE-4 DOMAIN-CONTAINING PROTEIN"/>
    <property type="match status" value="1"/>
</dbReference>
<accession>K2KKD5</accession>
<feature type="domain" description="Chitin-binding type-4" evidence="5">
    <location>
        <begin position="20"/>
        <end position="214"/>
    </location>
</feature>
<evidence type="ECO:0000256" key="3">
    <source>
        <dbReference type="ARBA" id="ARBA00022729"/>
    </source>
</evidence>
<evidence type="ECO:0000313" key="8">
    <source>
        <dbReference type="Proteomes" id="UP000006755"/>
    </source>
</evidence>
<dbReference type="Pfam" id="PF03067">
    <property type="entry name" value="LPMO_10"/>
    <property type="match status" value="1"/>
</dbReference>
<name>K2KKD5_9GAMM</name>
<evidence type="ECO:0000256" key="2">
    <source>
        <dbReference type="ARBA" id="ARBA00022669"/>
    </source>
</evidence>
<dbReference type="SUPFAM" id="SSF81296">
    <property type="entry name" value="E set domains"/>
    <property type="match status" value="1"/>
</dbReference>
<feature type="domain" description="N-acetylglucosamine binding protein A" evidence="6">
    <location>
        <begin position="225"/>
        <end position="324"/>
    </location>
</feature>
<protein>
    <submittedName>
        <fullName evidence="7">Chitinase B</fullName>
    </submittedName>
</protein>
<dbReference type="InterPro" id="IPR004302">
    <property type="entry name" value="Cellulose/chitin-bd_N"/>
</dbReference>
<evidence type="ECO:0000256" key="1">
    <source>
        <dbReference type="ARBA" id="ARBA00022525"/>
    </source>
</evidence>
<dbReference type="PANTHER" id="PTHR34823">
    <property type="entry name" value="GLCNAC-BINDING PROTEIN A"/>
    <property type="match status" value="1"/>
</dbReference>
<evidence type="ECO:0000313" key="7">
    <source>
        <dbReference type="EMBL" id="EKE77855.1"/>
    </source>
</evidence>
<reference evidence="7 8" key="1">
    <citation type="journal article" date="2012" name="J. Bacteriol.">
        <title>Genome Sequence of Gallaecimonas xiamenensis Type Strain 3-C-1.</title>
        <authorList>
            <person name="Lai Q."/>
            <person name="Wang L."/>
            <person name="Wang W."/>
            <person name="Shao Z."/>
        </authorList>
    </citation>
    <scope>NUCLEOTIDE SEQUENCE [LARGE SCALE GENOMIC DNA]</scope>
    <source>
        <strain evidence="7 8">3-C-1</strain>
    </source>
</reference>
<keyword evidence="8" id="KW-1185">Reference proteome</keyword>
<dbReference type="Pfam" id="PF18416">
    <property type="entry name" value="GbpA_2"/>
    <property type="match status" value="1"/>
</dbReference>
<dbReference type="PATRIC" id="fig|745411.4.peg.50"/>
<dbReference type="InterPro" id="IPR014756">
    <property type="entry name" value="Ig_E-set"/>
</dbReference>
<dbReference type="STRING" id="745411.B3C1_00305"/>
<dbReference type="Gene3D" id="2.70.50.50">
    <property type="entry name" value="chitin-binding protein cbp21"/>
    <property type="match status" value="1"/>
</dbReference>
<keyword evidence="3 4" id="KW-0732">Signal</keyword>
<dbReference type="Gene3D" id="3.30.70.2150">
    <property type="match status" value="1"/>
</dbReference>